<feature type="transmembrane region" description="Helical" evidence="9">
    <location>
        <begin position="125"/>
        <end position="143"/>
    </location>
</feature>
<dbReference type="SMART" id="SM00387">
    <property type="entry name" value="HATPase_c"/>
    <property type="match status" value="1"/>
</dbReference>
<evidence type="ECO:0000256" key="1">
    <source>
        <dbReference type="ARBA" id="ARBA00000085"/>
    </source>
</evidence>
<evidence type="ECO:0000313" key="12">
    <source>
        <dbReference type="Proteomes" id="UP000288024"/>
    </source>
</evidence>
<dbReference type="InterPro" id="IPR036890">
    <property type="entry name" value="HATPase_C_sf"/>
</dbReference>
<keyword evidence="7" id="KW-0067">ATP-binding</keyword>
<dbReference type="PANTHER" id="PTHR43547:SF10">
    <property type="entry name" value="SENSOR HISTIDINE KINASE DCUS"/>
    <property type="match status" value="1"/>
</dbReference>
<dbReference type="SUPFAM" id="SSF55874">
    <property type="entry name" value="ATPase domain of HSP90 chaperone/DNA topoisomerase II/histidine kinase"/>
    <property type="match status" value="1"/>
</dbReference>
<organism evidence="11 12">
    <name type="scientific">Niallia taxi</name>
    <dbReference type="NCBI Taxonomy" id="2499688"/>
    <lineage>
        <taxon>Bacteria</taxon>
        <taxon>Bacillati</taxon>
        <taxon>Bacillota</taxon>
        <taxon>Bacilli</taxon>
        <taxon>Bacillales</taxon>
        <taxon>Bacillaceae</taxon>
        <taxon>Niallia</taxon>
    </lineage>
</organism>
<sequence>MFIGNEIFSKFPSNRVVITLIAILTTIASEIKVVPFDGEAFRFGLGGITFFMLILIWPPKSIWKAGVITASTIVIIRTLEDMILRNGEFFPSFISHFPAFLFYFIYALGFHIIKVERYKSSPFHLGAWAFLFEFLGNAAEQLLRFEMEENINIDFWSWALMSAVALFRSFFVAGLYASITVSEQRKRVEEMLGVGSELYAEALYLQKSMNHIEKITASSYDLYQKLKKKEELSLSMQALKIAQEIHEVKKDSQRVLAGISKITSQKKENSLTLSELLRLVIVANEKYGEYLKKTISFQLKLTSDYETEKHIPMLALLNNLTANAVESIEGKGSIKISLFETSGNTCFVVEDTGSGIKEEDVPILFEPGYTTKFNDKGVAATGIGLSHVKEIVQQLDGSIEVETPKAGAIFRITIPTEHLRK</sequence>
<proteinExistence type="predicted"/>
<comment type="catalytic activity">
    <reaction evidence="1">
        <text>ATP + protein L-histidine = ADP + protein N-phospho-L-histidine.</text>
        <dbReference type="EC" id="2.7.13.3"/>
    </reaction>
</comment>
<keyword evidence="9" id="KW-1133">Transmembrane helix</keyword>
<feature type="transmembrane region" description="Helical" evidence="9">
    <location>
        <begin position="40"/>
        <end position="57"/>
    </location>
</feature>
<keyword evidence="5" id="KW-0547">Nucleotide-binding</keyword>
<keyword evidence="6 11" id="KW-0418">Kinase</keyword>
<keyword evidence="9" id="KW-0472">Membrane</keyword>
<protein>
    <recommendedName>
        <fullName evidence="2">histidine kinase</fullName>
        <ecNumber evidence="2">2.7.13.3</ecNumber>
    </recommendedName>
</protein>
<feature type="transmembrane region" description="Helical" evidence="9">
    <location>
        <begin position="91"/>
        <end position="113"/>
    </location>
</feature>
<name>A0A3S2UEY3_9BACI</name>
<evidence type="ECO:0000256" key="5">
    <source>
        <dbReference type="ARBA" id="ARBA00022741"/>
    </source>
</evidence>
<feature type="transmembrane region" description="Helical" evidence="9">
    <location>
        <begin position="155"/>
        <end position="177"/>
    </location>
</feature>
<dbReference type="InterPro" id="IPR003594">
    <property type="entry name" value="HATPase_dom"/>
</dbReference>
<evidence type="ECO:0000256" key="3">
    <source>
        <dbReference type="ARBA" id="ARBA00022553"/>
    </source>
</evidence>
<gene>
    <name evidence="11" type="ORF">EM808_14170</name>
</gene>
<dbReference type="InterPro" id="IPR005467">
    <property type="entry name" value="His_kinase_dom"/>
</dbReference>
<keyword evidence="8" id="KW-0902">Two-component regulatory system</keyword>
<keyword evidence="4" id="KW-0808">Transferase</keyword>
<dbReference type="PRINTS" id="PR00344">
    <property type="entry name" value="BCTRLSENSOR"/>
</dbReference>
<evidence type="ECO:0000256" key="7">
    <source>
        <dbReference type="ARBA" id="ARBA00022840"/>
    </source>
</evidence>
<evidence type="ECO:0000256" key="9">
    <source>
        <dbReference type="SAM" id="Phobius"/>
    </source>
</evidence>
<dbReference type="GeneID" id="87620258"/>
<dbReference type="EMBL" id="RZTZ01000005">
    <property type="protein sequence ID" value="RVT61402.1"/>
    <property type="molecule type" value="Genomic_DNA"/>
</dbReference>
<dbReference type="RefSeq" id="WP_127738858.1">
    <property type="nucleotide sequence ID" value="NZ_CP196002.1"/>
</dbReference>
<comment type="caution">
    <text evidence="11">The sequence shown here is derived from an EMBL/GenBank/DDBJ whole genome shotgun (WGS) entry which is preliminary data.</text>
</comment>
<keyword evidence="12" id="KW-1185">Reference proteome</keyword>
<reference evidence="11 12" key="1">
    <citation type="submission" date="2019-01" db="EMBL/GenBank/DDBJ databases">
        <title>Bacillus sp. M5HDSG1-1, whole genome shotgun sequence.</title>
        <authorList>
            <person name="Tuo L."/>
        </authorList>
    </citation>
    <scope>NUCLEOTIDE SEQUENCE [LARGE SCALE GENOMIC DNA]</scope>
    <source>
        <strain evidence="11 12">M5HDSG1-1</strain>
    </source>
</reference>
<keyword evidence="3" id="KW-0597">Phosphoprotein</keyword>
<evidence type="ECO:0000256" key="4">
    <source>
        <dbReference type="ARBA" id="ARBA00022679"/>
    </source>
</evidence>
<accession>A0A3S2UEY3</accession>
<dbReference type="GO" id="GO:0005524">
    <property type="term" value="F:ATP binding"/>
    <property type="evidence" value="ECO:0007669"/>
    <property type="project" value="UniProtKB-KW"/>
</dbReference>
<feature type="domain" description="Histidine kinase" evidence="10">
    <location>
        <begin position="208"/>
        <end position="418"/>
    </location>
</feature>
<dbReference type="AlphaFoldDB" id="A0A3S2UEY3"/>
<dbReference type="Pfam" id="PF02518">
    <property type="entry name" value="HATPase_c"/>
    <property type="match status" value="1"/>
</dbReference>
<dbReference type="InterPro" id="IPR004358">
    <property type="entry name" value="Sig_transdc_His_kin-like_C"/>
</dbReference>
<dbReference type="Gene3D" id="3.30.565.10">
    <property type="entry name" value="Histidine kinase-like ATPase, C-terminal domain"/>
    <property type="match status" value="1"/>
</dbReference>
<evidence type="ECO:0000259" key="10">
    <source>
        <dbReference type="PROSITE" id="PS50109"/>
    </source>
</evidence>
<evidence type="ECO:0000256" key="2">
    <source>
        <dbReference type="ARBA" id="ARBA00012438"/>
    </source>
</evidence>
<evidence type="ECO:0000313" key="11">
    <source>
        <dbReference type="EMBL" id="RVT61402.1"/>
    </source>
</evidence>
<evidence type="ECO:0000256" key="6">
    <source>
        <dbReference type="ARBA" id="ARBA00022777"/>
    </source>
</evidence>
<dbReference type="EC" id="2.7.13.3" evidence="2"/>
<dbReference type="PANTHER" id="PTHR43547">
    <property type="entry name" value="TWO-COMPONENT HISTIDINE KINASE"/>
    <property type="match status" value="1"/>
</dbReference>
<feature type="transmembrane region" description="Helical" evidence="9">
    <location>
        <begin position="16"/>
        <end position="34"/>
    </location>
</feature>
<dbReference type="Proteomes" id="UP000288024">
    <property type="component" value="Unassembled WGS sequence"/>
</dbReference>
<evidence type="ECO:0000256" key="8">
    <source>
        <dbReference type="ARBA" id="ARBA00023012"/>
    </source>
</evidence>
<keyword evidence="9" id="KW-0812">Transmembrane</keyword>
<dbReference type="GO" id="GO:0000155">
    <property type="term" value="F:phosphorelay sensor kinase activity"/>
    <property type="evidence" value="ECO:0007669"/>
    <property type="project" value="TreeGrafter"/>
</dbReference>
<dbReference type="PROSITE" id="PS50109">
    <property type="entry name" value="HIS_KIN"/>
    <property type="match status" value="1"/>
</dbReference>